<dbReference type="SUPFAM" id="SSF50104">
    <property type="entry name" value="Translation proteins SH3-like domain"/>
    <property type="match status" value="1"/>
</dbReference>
<dbReference type="SUPFAM" id="SSF82679">
    <property type="entry name" value="N-utilization substance G protein NusG, N-terminal domain"/>
    <property type="match status" value="1"/>
</dbReference>
<proteinExistence type="predicted"/>
<evidence type="ECO:0000313" key="4">
    <source>
        <dbReference type="Proteomes" id="UP000179243"/>
    </source>
</evidence>
<dbReference type="Pfam" id="PF02357">
    <property type="entry name" value="NusG"/>
    <property type="match status" value="1"/>
</dbReference>
<dbReference type="InterPro" id="IPR036735">
    <property type="entry name" value="NGN_dom_sf"/>
</dbReference>
<reference evidence="3 4" key="1">
    <citation type="journal article" date="2016" name="Nat. Commun.">
        <title>Thousands of microbial genomes shed light on interconnected biogeochemical processes in an aquifer system.</title>
        <authorList>
            <person name="Anantharaman K."/>
            <person name="Brown C.T."/>
            <person name="Hug L.A."/>
            <person name="Sharon I."/>
            <person name="Castelle C.J."/>
            <person name="Probst A.J."/>
            <person name="Thomas B.C."/>
            <person name="Singh A."/>
            <person name="Wilkins M.J."/>
            <person name="Karaoz U."/>
            <person name="Brodie E.L."/>
            <person name="Williams K.H."/>
            <person name="Hubbard S.S."/>
            <person name="Banfield J.F."/>
        </authorList>
    </citation>
    <scope>NUCLEOTIDE SEQUENCE [LARGE SCALE GENOMIC DNA]</scope>
</reference>
<dbReference type="CDD" id="cd06091">
    <property type="entry name" value="KOW_NusG"/>
    <property type="match status" value="1"/>
</dbReference>
<evidence type="ECO:0000313" key="3">
    <source>
        <dbReference type="EMBL" id="OGJ99956.1"/>
    </source>
</evidence>
<dbReference type="InterPro" id="IPR006645">
    <property type="entry name" value="NGN-like_dom"/>
</dbReference>
<keyword evidence="1" id="KW-0804">Transcription</keyword>
<evidence type="ECO:0000259" key="2">
    <source>
        <dbReference type="Pfam" id="PF02357"/>
    </source>
</evidence>
<dbReference type="AlphaFoldDB" id="A0A1F7F082"/>
<dbReference type="Gene3D" id="3.30.70.940">
    <property type="entry name" value="NusG, N-terminal domain"/>
    <property type="match status" value="1"/>
</dbReference>
<accession>A0A1F7F082</accession>
<evidence type="ECO:0000256" key="1">
    <source>
        <dbReference type="ARBA" id="ARBA00023163"/>
    </source>
</evidence>
<dbReference type="GO" id="GO:0006354">
    <property type="term" value="P:DNA-templated transcription elongation"/>
    <property type="evidence" value="ECO:0007669"/>
    <property type="project" value="InterPro"/>
</dbReference>
<feature type="domain" description="NusG-like N-terminal" evidence="2">
    <location>
        <begin position="25"/>
        <end position="83"/>
    </location>
</feature>
<protein>
    <recommendedName>
        <fullName evidence="2">NusG-like N-terminal domain-containing protein</fullName>
    </recommendedName>
</protein>
<comment type="caution">
    <text evidence="3">The sequence shown here is derived from an EMBL/GenBank/DDBJ whole genome shotgun (WGS) entry which is preliminary data.</text>
</comment>
<name>A0A1F7F082_UNCRA</name>
<dbReference type="Proteomes" id="UP000179243">
    <property type="component" value="Unassembled WGS sequence"/>
</dbReference>
<gene>
    <name evidence="3" type="ORF">A2519_00445</name>
</gene>
<dbReference type="EMBL" id="MFYX01000157">
    <property type="protein sequence ID" value="OGJ99956.1"/>
    <property type="molecule type" value="Genomic_DNA"/>
</dbReference>
<organism evidence="3 4">
    <name type="scientific">Candidatus Raymondbacteria bacterium RIFOXYD12_FULL_49_13</name>
    <dbReference type="NCBI Taxonomy" id="1817890"/>
    <lineage>
        <taxon>Bacteria</taxon>
        <taxon>Raymondiibacteriota</taxon>
    </lineage>
</organism>
<dbReference type="InterPro" id="IPR008991">
    <property type="entry name" value="Translation_prot_SH3-like_sf"/>
</dbReference>
<sequence length="181" mass="20527">MYRQQDNPPSRFPEERPLEADMGIWMVACLLSRCEKAVATEFCAQGMGYYLPLFEKKVRRKDNHKLRKTIVPLFPGYIAFAGAAKDVLTIQNIARVLPVKNQRLFVAELLQIQRILNQGADVRLHARPAPGARVRVAHGPFSGIEGVVISQEKETRLQVGIEMFGQAVSIRIEEMEVEKIR</sequence>